<dbReference type="EMBL" id="JBHSXS010000003">
    <property type="protein sequence ID" value="MFC6879697.1"/>
    <property type="molecule type" value="Genomic_DNA"/>
</dbReference>
<dbReference type="InterPro" id="IPR038765">
    <property type="entry name" value="Papain-like_cys_pep_sf"/>
</dbReference>
<dbReference type="RefSeq" id="WP_309239684.1">
    <property type="nucleotide sequence ID" value="NZ_JBHSXE010000001.1"/>
</dbReference>
<dbReference type="PROSITE" id="PS51935">
    <property type="entry name" value="NLPC_P60"/>
    <property type="match status" value="1"/>
</dbReference>
<organism evidence="7 8">
    <name type="scientific">Actinomadura yumaensis</name>
    <dbReference type="NCBI Taxonomy" id="111807"/>
    <lineage>
        <taxon>Bacteria</taxon>
        <taxon>Bacillati</taxon>
        <taxon>Actinomycetota</taxon>
        <taxon>Actinomycetes</taxon>
        <taxon>Streptosporangiales</taxon>
        <taxon>Thermomonosporaceae</taxon>
        <taxon>Actinomadura</taxon>
    </lineage>
</organism>
<dbReference type="Gene3D" id="3.90.1720.10">
    <property type="entry name" value="endopeptidase domain like (from Nostoc punctiforme)"/>
    <property type="match status" value="1"/>
</dbReference>
<gene>
    <name evidence="7" type="ORF">ACFQKB_07960</name>
</gene>
<dbReference type="InterPro" id="IPR000064">
    <property type="entry name" value="NLP_P60_dom"/>
</dbReference>
<feature type="coiled-coil region" evidence="5">
    <location>
        <begin position="1"/>
        <end position="39"/>
    </location>
</feature>
<dbReference type="Pfam" id="PF00877">
    <property type="entry name" value="NLPC_P60"/>
    <property type="match status" value="1"/>
</dbReference>
<dbReference type="PANTHER" id="PTHR47359">
    <property type="entry name" value="PEPTIDOGLYCAN DL-ENDOPEPTIDASE CWLO"/>
    <property type="match status" value="1"/>
</dbReference>
<evidence type="ECO:0000313" key="7">
    <source>
        <dbReference type="EMBL" id="MFC6879697.1"/>
    </source>
</evidence>
<keyword evidence="3" id="KW-0378">Hydrolase</keyword>
<name>A0ABW2CDQ7_9ACTN</name>
<evidence type="ECO:0000256" key="2">
    <source>
        <dbReference type="ARBA" id="ARBA00022670"/>
    </source>
</evidence>
<sequence length="337" mass="36484">MAQADGELARLAAAAESAVERYNGELVQLRNARQSYADTQRRGVEAAHRLDEAQKELASFAANAYRVNTGFNQIPSAIAGNGGPQGYMDRAAMVEVLARRRTAIVRRVEAVRNVADVFRRQAHVTLDEQASATRRAADAKNAAHAAVARQRAAVQRIGAEKRRLEQRLGSARARASALQRARVGARERAEAAKARSGVGEDTERGAVAARAALRWLGTAYSWGGGTVNGPSYGVDHGARIYGFDCSGLAMYAWDKAGVRLDHWTGSQWTSGPHVPLGSLRAGDLVFFARNTSDPRTIHHVGIYLRRGRMVEAPYTGARVRISSIYRNDLIGATRPAG</sequence>
<accession>A0ABW2CDQ7</accession>
<keyword evidence="5" id="KW-0175">Coiled coil</keyword>
<feature type="coiled-coil region" evidence="5">
    <location>
        <begin position="147"/>
        <end position="195"/>
    </location>
</feature>
<evidence type="ECO:0000256" key="1">
    <source>
        <dbReference type="ARBA" id="ARBA00007074"/>
    </source>
</evidence>
<keyword evidence="4" id="KW-0788">Thiol protease</keyword>
<feature type="domain" description="NlpC/P60" evidence="6">
    <location>
        <begin position="202"/>
        <end position="337"/>
    </location>
</feature>
<evidence type="ECO:0000256" key="5">
    <source>
        <dbReference type="SAM" id="Coils"/>
    </source>
</evidence>
<evidence type="ECO:0000256" key="3">
    <source>
        <dbReference type="ARBA" id="ARBA00022801"/>
    </source>
</evidence>
<dbReference type="SUPFAM" id="SSF54001">
    <property type="entry name" value="Cysteine proteinases"/>
    <property type="match status" value="1"/>
</dbReference>
<dbReference type="InterPro" id="IPR051794">
    <property type="entry name" value="PG_Endopeptidase_C40"/>
</dbReference>
<keyword evidence="8" id="KW-1185">Reference proteome</keyword>
<evidence type="ECO:0000256" key="4">
    <source>
        <dbReference type="ARBA" id="ARBA00022807"/>
    </source>
</evidence>
<dbReference type="Proteomes" id="UP001596380">
    <property type="component" value="Unassembled WGS sequence"/>
</dbReference>
<evidence type="ECO:0000259" key="6">
    <source>
        <dbReference type="PROSITE" id="PS51935"/>
    </source>
</evidence>
<proteinExistence type="inferred from homology"/>
<dbReference type="PANTHER" id="PTHR47359:SF3">
    <property type="entry name" value="NLP_P60 DOMAIN-CONTAINING PROTEIN-RELATED"/>
    <property type="match status" value="1"/>
</dbReference>
<protein>
    <submittedName>
        <fullName evidence="7">NlpC/P60 family protein</fullName>
    </submittedName>
</protein>
<comment type="similarity">
    <text evidence="1">Belongs to the peptidase C40 family.</text>
</comment>
<keyword evidence="2" id="KW-0645">Protease</keyword>
<comment type="caution">
    <text evidence="7">The sequence shown here is derived from an EMBL/GenBank/DDBJ whole genome shotgun (WGS) entry which is preliminary data.</text>
</comment>
<reference evidence="8" key="1">
    <citation type="journal article" date="2019" name="Int. J. Syst. Evol. Microbiol.">
        <title>The Global Catalogue of Microorganisms (GCM) 10K type strain sequencing project: providing services to taxonomists for standard genome sequencing and annotation.</title>
        <authorList>
            <consortium name="The Broad Institute Genomics Platform"/>
            <consortium name="The Broad Institute Genome Sequencing Center for Infectious Disease"/>
            <person name="Wu L."/>
            <person name="Ma J."/>
        </authorList>
    </citation>
    <scope>NUCLEOTIDE SEQUENCE [LARGE SCALE GENOMIC DNA]</scope>
    <source>
        <strain evidence="8">JCM 3369</strain>
    </source>
</reference>
<evidence type="ECO:0000313" key="8">
    <source>
        <dbReference type="Proteomes" id="UP001596380"/>
    </source>
</evidence>